<keyword evidence="2" id="KW-0433">Leucine-rich repeat</keyword>
<feature type="region of interest" description="Disordered" evidence="7">
    <location>
        <begin position="993"/>
        <end position="1015"/>
    </location>
</feature>
<dbReference type="Gene3D" id="3.80.10.10">
    <property type="entry name" value="Ribonuclease Inhibitor"/>
    <property type="match status" value="3"/>
</dbReference>
<evidence type="ECO:0000256" key="1">
    <source>
        <dbReference type="ARBA" id="ARBA00008894"/>
    </source>
</evidence>
<keyword evidence="6" id="KW-0067">ATP-binding</keyword>
<organism evidence="10">
    <name type="scientific">Fagus sylvatica</name>
    <name type="common">Beechnut</name>
    <dbReference type="NCBI Taxonomy" id="28930"/>
    <lineage>
        <taxon>Eukaryota</taxon>
        <taxon>Viridiplantae</taxon>
        <taxon>Streptophyta</taxon>
        <taxon>Embryophyta</taxon>
        <taxon>Tracheophyta</taxon>
        <taxon>Spermatophyta</taxon>
        <taxon>Magnoliopsida</taxon>
        <taxon>eudicotyledons</taxon>
        <taxon>Gunneridae</taxon>
        <taxon>Pentapetalae</taxon>
        <taxon>rosids</taxon>
        <taxon>fabids</taxon>
        <taxon>Fagales</taxon>
        <taxon>Fagaceae</taxon>
        <taxon>Fagus</taxon>
    </lineage>
</organism>
<protein>
    <submittedName>
        <fullName evidence="10">Uncharacterized protein</fullName>
    </submittedName>
</protein>
<feature type="compositionally biased region" description="Polar residues" evidence="7">
    <location>
        <begin position="1002"/>
        <end position="1015"/>
    </location>
</feature>
<evidence type="ECO:0000256" key="6">
    <source>
        <dbReference type="ARBA" id="ARBA00022840"/>
    </source>
</evidence>
<dbReference type="Pfam" id="PF00931">
    <property type="entry name" value="NB-ARC"/>
    <property type="match status" value="1"/>
</dbReference>
<feature type="domain" description="Disease resistance protein At4g27190-like leucine-rich repeats" evidence="9">
    <location>
        <begin position="1284"/>
        <end position="1398"/>
    </location>
</feature>
<keyword evidence="4" id="KW-0547">Nucleotide-binding</keyword>
<dbReference type="PANTHER" id="PTHR33463">
    <property type="entry name" value="NB-ARC DOMAIN-CONTAINING PROTEIN-RELATED"/>
    <property type="match status" value="1"/>
</dbReference>
<comment type="similarity">
    <text evidence="1">Belongs to the disease resistance NB-LRR family.</text>
</comment>
<dbReference type="SUPFAM" id="SSF52540">
    <property type="entry name" value="P-loop containing nucleoside triphosphate hydrolases"/>
    <property type="match status" value="1"/>
</dbReference>
<gene>
    <name evidence="10" type="ORF">FSB_LOCUS26925</name>
</gene>
<accession>A0A2N9GHI6</accession>
<feature type="domain" description="Disease resistance protein At4g27190-like leucine-rich repeats" evidence="9">
    <location>
        <begin position="1015"/>
        <end position="1128"/>
    </location>
</feature>
<dbReference type="InterPro" id="IPR027417">
    <property type="entry name" value="P-loop_NTPase"/>
</dbReference>
<feature type="domain" description="Disease resistance protein At4g27190-like leucine-rich repeats" evidence="9">
    <location>
        <begin position="798"/>
        <end position="922"/>
    </location>
</feature>
<proteinExistence type="inferred from homology"/>
<keyword evidence="5" id="KW-0611">Plant defense</keyword>
<dbReference type="Gene3D" id="3.40.50.300">
    <property type="entry name" value="P-loop containing nucleotide triphosphate hydrolases"/>
    <property type="match status" value="1"/>
</dbReference>
<dbReference type="InterPro" id="IPR057135">
    <property type="entry name" value="At4g27190-like_LRR"/>
</dbReference>
<dbReference type="Gene3D" id="1.10.8.430">
    <property type="entry name" value="Helical domain of apoptotic protease-activating factors"/>
    <property type="match status" value="1"/>
</dbReference>
<dbReference type="InterPro" id="IPR036388">
    <property type="entry name" value="WH-like_DNA-bd_sf"/>
</dbReference>
<feature type="domain" description="NB-ARC" evidence="8">
    <location>
        <begin position="218"/>
        <end position="381"/>
    </location>
</feature>
<name>A0A2N9GHI6_FAGSY</name>
<dbReference type="SUPFAM" id="SSF52058">
    <property type="entry name" value="L domain-like"/>
    <property type="match status" value="1"/>
</dbReference>
<reference evidence="10" key="1">
    <citation type="submission" date="2018-02" db="EMBL/GenBank/DDBJ databases">
        <authorList>
            <person name="Cohen D.B."/>
            <person name="Kent A.D."/>
        </authorList>
    </citation>
    <scope>NUCLEOTIDE SEQUENCE</scope>
</reference>
<dbReference type="FunFam" id="3.40.50.300:FF:001091">
    <property type="entry name" value="Probable disease resistance protein At1g61300"/>
    <property type="match status" value="1"/>
</dbReference>
<dbReference type="InterPro" id="IPR050905">
    <property type="entry name" value="Plant_NBS-LRR"/>
</dbReference>
<evidence type="ECO:0000256" key="7">
    <source>
        <dbReference type="SAM" id="MobiDB-lite"/>
    </source>
</evidence>
<dbReference type="EMBL" id="OIVN01001928">
    <property type="protein sequence ID" value="SPC99043.1"/>
    <property type="molecule type" value="Genomic_DNA"/>
</dbReference>
<sequence>MEAQAAISIGAKAGEYMGEPIKQQVGYLIHLNSNIKNLKDQFHKLGDKRHGLQLLIDEEKRKGQEILPEVNRWVENVDEISQGLQRFIDEDVKADKKCLGGWCQDLKSCYCLGRKAEKKTQEIDAEKRKDLVIALEVEQWVQMVDNISQGLQRFIDEDKMCLDLKSRYSLSRKAKKKTLAIEKLLSGAPSHNKMSCPPPPQGIGSSSIEGFKDFESRTSMIKEVLEALRDDNINMIAICGMGGIGKTTMAKEVAKRAKDDKLFDEVVMPVVSQNQDLRKIQGHIADMLGLELTKESEAGRADQLKSRLMQSKSVLVILDDVWDVLNLEEVGIPYGGQHNRCKILLTSRCKEACNQMRSQKIVAIKDLSKEEAWNLFREMAGNCVDTPDLRPTAEEVAKECGGLPVAVVTVGRALENKTKDEWIAALEQLKKSIPKNIPGLHSKVYSSIKFSYSYLKSDEAKSCFLLCCLFPEDYSIPIEYLVRYGVGRRLFEKIDNVAEARSRVHAMVKDLKRSFLLLDSELEECVKMHDVVRDVSISIAEELGFLVGCNDKMEEWPKKDTYENYVAISLFSRERKKHPDRLECSKLELLQLSCGKDTQQMLPANMFQGMKELKVLSMQGMSFPSLPQSIQVLQNLRTLHLEYCGLGDVSAIGALGKLEMLSFLGSEIKELPREIGNLGHLKLLDLSECSALQRIPHGLLSSLSQLEELYMGGGVEVKWEPLEGNGEGNASLAELNYLSHHLMALEIIIPSIKLLPKDLHFKNQMIKFHMYIGDQRWDSDWKRAGSYLFKNSLLLESHDLSDTVESLMLHQLLQKSENLKLRKIGNLKNLKDLEYVIDATSYQNLRATFPSLERLELSLLDNLEKVYDGQFPKRSFSGAQYACFGNLRYLRIFHCNRLRNVFSLSIARGLVQLQVLDMSHCNNLEQIFSKEEEDEKAVDMINFPKLTHISLFSLQKLIGFCKPMDPVELVQPSHAKSTQPSSNLEVARMETNELTKDKMTDNQDTGSSPESRPISSKLFSSKTILWSPSLENLNIFHVDLLEVVFDLEGLKVDDDRQTITTLAQLKILTLKLLNYLTDVWKNVPRGIQVFQNLRSIEVGFCHRLRYIFPLSVAKLLVELQSIVVKMCNTIEDIVQRDGEEEAVDFALFPKVSSFTVEELPNLVTFCKEAYSLEWSSMRKISVRGCNKLKTIGSEIRRPRKLKEINRELASRPQEPGLGSFSVQDSPGFLRRCLECVPHSRNYGPMVESNRGTNNKSHGSSLVVSKESNLTTLEDPKARDIDNPSKIWYLFSSHIIECFKNLEEIDLQFCASLEAIFQLEELNGEESYVALILDELRKLELRYLPKLMHIWKKGPERIMGFGNLRSLKVEGCNNLTYLFSPSIAKLLVMLEEIEVINCQKIEQILARAREEGEEKDIVLFNKVNSFVLMDLPNLKCFCNEANAFEWPSLKKVGVIRCPNLRMFVPANLKTPELEGVYEDCDFYPTIIFKTVSMEGRS</sequence>
<keyword evidence="3" id="KW-0677">Repeat</keyword>
<dbReference type="GO" id="GO:0006952">
    <property type="term" value="P:defense response"/>
    <property type="evidence" value="ECO:0007669"/>
    <property type="project" value="UniProtKB-KW"/>
</dbReference>
<evidence type="ECO:0000256" key="3">
    <source>
        <dbReference type="ARBA" id="ARBA00022737"/>
    </source>
</evidence>
<evidence type="ECO:0000256" key="4">
    <source>
        <dbReference type="ARBA" id="ARBA00022741"/>
    </source>
</evidence>
<evidence type="ECO:0000259" key="8">
    <source>
        <dbReference type="Pfam" id="PF00931"/>
    </source>
</evidence>
<dbReference type="PANTHER" id="PTHR33463:SF203">
    <property type="entry name" value="AAA+ ATPASE DOMAIN-CONTAINING PROTEIN"/>
    <property type="match status" value="1"/>
</dbReference>
<dbReference type="Pfam" id="PF23247">
    <property type="entry name" value="LRR_RPS2"/>
    <property type="match status" value="3"/>
</dbReference>
<dbReference type="GO" id="GO:0043531">
    <property type="term" value="F:ADP binding"/>
    <property type="evidence" value="ECO:0007669"/>
    <property type="project" value="InterPro"/>
</dbReference>
<dbReference type="InterPro" id="IPR032675">
    <property type="entry name" value="LRR_dom_sf"/>
</dbReference>
<evidence type="ECO:0000259" key="9">
    <source>
        <dbReference type="Pfam" id="PF23247"/>
    </source>
</evidence>
<evidence type="ECO:0000256" key="5">
    <source>
        <dbReference type="ARBA" id="ARBA00022821"/>
    </source>
</evidence>
<dbReference type="PRINTS" id="PR00364">
    <property type="entry name" value="DISEASERSIST"/>
</dbReference>
<evidence type="ECO:0000313" key="10">
    <source>
        <dbReference type="EMBL" id="SPC99043.1"/>
    </source>
</evidence>
<dbReference type="GO" id="GO:0005524">
    <property type="term" value="F:ATP binding"/>
    <property type="evidence" value="ECO:0007669"/>
    <property type="project" value="UniProtKB-KW"/>
</dbReference>
<dbReference type="Gene3D" id="1.10.10.10">
    <property type="entry name" value="Winged helix-like DNA-binding domain superfamily/Winged helix DNA-binding domain"/>
    <property type="match status" value="1"/>
</dbReference>
<evidence type="ECO:0000256" key="2">
    <source>
        <dbReference type="ARBA" id="ARBA00022614"/>
    </source>
</evidence>
<dbReference type="InterPro" id="IPR002182">
    <property type="entry name" value="NB-ARC"/>
</dbReference>
<dbReference type="InterPro" id="IPR042197">
    <property type="entry name" value="Apaf_helical"/>
</dbReference>